<evidence type="ECO:0000256" key="6">
    <source>
        <dbReference type="ARBA" id="ARBA00023306"/>
    </source>
</evidence>
<evidence type="ECO:0000256" key="1">
    <source>
        <dbReference type="ARBA" id="ARBA00004123"/>
    </source>
</evidence>
<keyword evidence="4" id="KW-0498">Mitosis</keyword>
<dbReference type="GO" id="GO:0051315">
    <property type="term" value="P:attachment of mitotic spindle microtubules to kinetochore"/>
    <property type="evidence" value="ECO:0007669"/>
    <property type="project" value="TreeGrafter"/>
</dbReference>
<comment type="subcellular location">
    <subcellularLocation>
        <location evidence="1">Nucleus</location>
    </subcellularLocation>
</comment>
<evidence type="ECO:0000313" key="7">
    <source>
        <dbReference type="EMBL" id="KAG5562204.1"/>
    </source>
</evidence>
<dbReference type="InterPro" id="IPR008672">
    <property type="entry name" value="Mad1"/>
</dbReference>
<dbReference type="GO" id="GO:0000776">
    <property type="term" value="C:kinetochore"/>
    <property type="evidence" value="ECO:0007669"/>
    <property type="project" value="TreeGrafter"/>
</dbReference>
<dbReference type="GO" id="GO:0007094">
    <property type="term" value="P:mitotic spindle assembly checkpoint signaling"/>
    <property type="evidence" value="ECO:0007669"/>
    <property type="project" value="InterPro"/>
</dbReference>
<comment type="similarity">
    <text evidence="2">Belongs to the MAD1 family.</text>
</comment>
<dbReference type="GO" id="GO:0051301">
    <property type="term" value="P:cell division"/>
    <property type="evidence" value="ECO:0007669"/>
    <property type="project" value="UniProtKB-KW"/>
</dbReference>
<keyword evidence="5" id="KW-0539">Nucleus</keyword>
<organism evidence="7 8">
    <name type="scientific">Rhododendron griersonianum</name>
    <dbReference type="NCBI Taxonomy" id="479676"/>
    <lineage>
        <taxon>Eukaryota</taxon>
        <taxon>Viridiplantae</taxon>
        <taxon>Streptophyta</taxon>
        <taxon>Embryophyta</taxon>
        <taxon>Tracheophyta</taxon>
        <taxon>Spermatophyta</taxon>
        <taxon>Magnoliopsida</taxon>
        <taxon>eudicotyledons</taxon>
        <taxon>Gunneridae</taxon>
        <taxon>Pentapetalae</taxon>
        <taxon>asterids</taxon>
        <taxon>Ericales</taxon>
        <taxon>Ericaceae</taxon>
        <taxon>Ericoideae</taxon>
        <taxon>Rhodoreae</taxon>
        <taxon>Rhododendron</taxon>
    </lineage>
</organism>
<protein>
    <submittedName>
        <fullName evidence="7">Uncharacterized protein</fullName>
    </submittedName>
</protein>
<name>A0AAV6LC29_9ERIC</name>
<proteinExistence type="inferred from homology"/>
<evidence type="ECO:0000256" key="2">
    <source>
        <dbReference type="ARBA" id="ARBA00008029"/>
    </source>
</evidence>
<gene>
    <name evidence="7" type="ORF">RHGRI_005066</name>
</gene>
<keyword evidence="6" id="KW-0131">Cell cycle</keyword>
<dbReference type="EMBL" id="JACTNZ010000002">
    <property type="protein sequence ID" value="KAG5562204.1"/>
    <property type="molecule type" value="Genomic_DNA"/>
</dbReference>
<dbReference type="PANTHER" id="PTHR23168">
    <property type="entry name" value="MITOTIC SPINDLE ASSEMBLY CHECKPOINT PROTEIN MAD1 MITOTIC ARREST DEFICIENT-LIKE PROTEIN 1"/>
    <property type="match status" value="1"/>
</dbReference>
<keyword evidence="3" id="KW-0132">Cell division</keyword>
<dbReference type="GO" id="GO:0072686">
    <property type="term" value="C:mitotic spindle"/>
    <property type="evidence" value="ECO:0007669"/>
    <property type="project" value="TreeGrafter"/>
</dbReference>
<sequence>MLDFPHNRNYLGDAGTLVDSYISGKVVQYKEQIATLEKREDRYKTVFGDKISVFRRACCPLFGHKTHQCFSVQRANEELAGEEGGV</sequence>
<comment type="caution">
    <text evidence="7">The sequence shown here is derived from an EMBL/GenBank/DDBJ whole genome shotgun (WGS) entry which is preliminary data.</text>
</comment>
<keyword evidence="8" id="KW-1185">Reference proteome</keyword>
<dbReference type="GO" id="GO:0005635">
    <property type="term" value="C:nuclear envelope"/>
    <property type="evidence" value="ECO:0007669"/>
    <property type="project" value="TreeGrafter"/>
</dbReference>
<accession>A0AAV6LC29</accession>
<dbReference type="Gene3D" id="1.20.5.170">
    <property type="match status" value="1"/>
</dbReference>
<evidence type="ECO:0000256" key="5">
    <source>
        <dbReference type="ARBA" id="ARBA00023242"/>
    </source>
</evidence>
<reference evidence="7" key="1">
    <citation type="submission" date="2020-08" db="EMBL/GenBank/DDBJ databases">
        <title>Plant Genome Project.</title>
        <authorList>
            <person name="Zhang R.-G."/>
        </authorList>
    </citation>
    <scope>NUCLEOTIDE SEQUENCE</scope>
    <source>
        <strain evidence="7">WSP0</strain>
        <tissue evidence="7">Leaf</tissue>
    </source>
</reference>
<evidence type="ECO:0000313" key="8">
    <source>
        <dbReference type="Proteomes" id="UP000823749"/>
    </source>
</evidence>
<evidence type="ECO:0000256" key="3">
    <source>
        <dbReference type="ARBA" id="ARBA00022618"/>
    </source>
</evidence>
<dbReference type="PANTHER" id="PTHR23168:SF0">
    <property type="entry name" value="MITOTIC SPINDLE ASSEMBLY CHECKPOINT PROTEIN MAD1"/>
    <property type="match status" value="1"/>
</dbReference>
<dbReference type="AlphaFoldDB" id="A0AAV6LC29"/>
<evidence type="ECO:0000256" key="4">
    <source>
        <dbReference type="ARBA" id="ARBA00022776"/>
    </source>
</evidence>
<dbReference type="Proteomes" id="UP000823749">
    <property type="component" value="Chromosome 2"/>
</dbReference>